<keyword evidence="2" id="KW-1185">Reference proteome</keyword>
<evidence type="ECO:0000313" key="2">
    <source>
        <dbReference type="Proteomes" id="UP000828390"/>
    </source>
</evidence>
<accession>A0A9D4GJP3</accession>
<organism evidence="1 2">
    <name type="scientific">Dreissena polymorpha</name>
    <name type="common">Zebra mussel</name>
    <name type="synonym">Mytilus polymorpha</name>
    <dbReference type="NCBI Taxonomy" id="45954"/>
    <lineage>
        <taxon>Eukaryota</taxon>
        <taxon>Metazoa</taxon>
        <taxon>Spiralia</taxon>
        <taxon>Lophotrochozoa</taxon>
        <taxon>Mollusca</taxon>
        <taxon>Bivalvia</taxon>
        <taxon>Autobranchia</taxon>
        <taxon>Heteroconchia</taxon>
        <taxon>Euheterodonta</taxon>
        <taxon>Imparidentia</taxon>
        <taxon>Neoheterodontei</taxon>
        <taxon>Myida</taxon>
        <taxon>Dreissenoidea</taxon>
        <taxon>Dreissenidae</taxon>
        <taxon>Dreissena</taxon>
    </lineage>
</organism>
<proteinExistence type="predicted"/>
<reference evidence="1" key="2">
    <citation type="submission" date="2020-11" db="EMBL/GenBank/DDBJ databases">
        <authorList>
            <person name="McCartney M.A."/>
            <person name="Auch B."/>
            <person name="Kono T."/>
            <person name="Mallez S."/>
            <person name="Becker A."/>
            <person name="Gohl D.M."/>
            <person name="Silverstein K.A.T."/>
            <person name="Koren S."/>
            <person name="Bechman K.B."/>
            <person name="Herman A."/>
            <person name="Abrahante J.E."/>
            <person name="Garbe J."/>
        </authorList>
    </citation>
    <scope>NUCLEOTIDE SEQUENCE</scope>
    <source>
        <strain evidence="1">Duluth1</strain>
        <tissue evidence="1">Whole animal</tissue>
    </source>
</reference>
<dbReference type="Proteomes" id="UP000828390">
    <property type="component" value="Unassembled WGS sequence"/>
</dbReference>
<gene>
    <name evidence="1" type="ORF">DPMN_117813</name>
</gene>
<name>A0A9D4GJP3_DREPO</name>
<dbReference type="AlphaFoldDB" id="A0A9D4GJP3"/>
<comment type="caution">
    <text evidence="1">The sequence shown here is derived from an EMBL/GenBank/DDBJ whole genome shotgun (WGS) entry which is preliminary data.</text>
</comment>
<reference evidence="1" key="1">
    <citation type="journal article" date="2019" name="bioRxiv">
        <title>The Genome of the Zebra Mussel, Dreissena polymorpha: A Resource for Invasive Species Research.</title>
        <authorList>
            <person name="McCartney M.A."/>
            <person name="Auch B."/>
            <person name="Kono T."/>
            <person name="Mallez S."/>
            <person name="Zhang Y."/>
            <person name="Obille A."/>
            <person name="Becker A."/>
            <person name="Abrahante J.E."/>
            <person name="Garbe J."/>
            <person name="Badalamenti J.P."/>
            <person name="Herman A."/>
            <person name="Mangelson H."/>
            <person name="Liachko I."/>
            <person name="Sullivan S."/>
            <person name="Sone E.D."/>
            <person name="Koren S."/>
            <person name="Silverstein K.A.T."/>
            <person name="Beckman K.B."/>
            <person name="Gohl D.M."/>
        </authorList>
    </citation>
    <scope>NUCLEOTIDE SEQUENCE</scope>
    <source>
        <strain evidence="1">Duluth1</strain>
        <tissue evidence="1">Whole animal</tissue>
    </source>
</reference>
<evidence type="ECO:0000313" key="1">
    <source>
        <dbReference type="EMBL" id="KAH3816300.1"/>
    </source>
</evidence>
<dbReference type="EMBL" id="JAIWYP010000005">
    <property type="protein sequence ID" value="KAH3816300.1"/>
    <property type="molecule type" value="Genomic_DNA"/>
</dbReference>
<sequence length="129" mass="14391">MVDVIPVDIYEHFIEKCNTRFQTETKKPMHGKLPENSEQLIGLPVYIWGSKSSPGLGMLDSIMDMQDTAQIRCIKIHDRADGHPFSQPGDSGAIVCATDREARTLTTIAMLIGKFEGPRKPTYMAILLN</sequence>
<protein>
    <submittedName>
        <fullName evidence="1">Uncharacterized protein</fullName>
    </submittedName>
</protein>